<reference evidence="2 3" key="1">
    <citation type="submission" date="2020-02" db="EMBL/GenBank/DDBJ databases">
        <authorList>
            <person name="Ma Q."/>
            <person name="Huang Y."/>
            <person name="Song X."/>
            <person name="Pei D."/>
        </authorList>
    </citation>
    <scope>NUCLEOTIDE SEQUENCE [LARGE SCALE GENOMIC DNA]</scope>
    <source>
        <strain evidence="2">Sxm20200214</strain>
        <tissue evidence="2">Leaf</tissue>
    </source>
</reference>
<feature type="compositionally biased region" description="Basic and acidic residues" evidence="1">
    <location>
        <begin position="9"/>
        <end position="22"/>
    </location>
</feature>
<protein>
    <submittedName>
        <fullName evidence="2">Uncharacterized protein</fullName>
    </submittedName>
</protein>
<comment type="caution">
    <text evidence="2">The sequence shown here is derived from an EMBL/GenBank/DDBJ whole genome shotgun (WGS) entry which is preliminary data.</text>
</comment>
<evidence type="ECO:0000313" key="3">
    <source>
        <dbReference type="Proteomes" id="UP000886595"/>
    </source>
</evidence>
<name>A0A8X7VNZ0_BRACI</name>
<evidence type="ECO:0000256" key="1">
    <source>
        <dbReference type="SAM" id="MobiDB-lite"/>
    </source>
</evidence>
<dbReference type="Proteomes" id="UP000886595">
    <property type="component" value="Unassembled WGS sequence"/>
</dbReference>
<sequence>MKNKKSKSVRKDKTNKLVEKSSEQGISRYDEEDINMSGEETTSAVNDSIVERFVPISSEHVGLIPPPAKRPCVEIIDKVEFFLRKEHSLAHMNLMVADYEITLRNRTVELDKSKRTFSSKSEQLKKAMVEMKNFEDIAKEIVTEKNRAFCDLKSVNKKVGKLEKALCLHFGNQGVDLRKRFSLPYYEKGSRPVKDVS</sequence>
<evidence type="ECO:0000313" key="2">
    <source>
        <dbReference type="EMBL" id="KAG2314612.1"/>
    </source>
</evidence>
<dbReference type="AlphaFoldDB" id="A0A8X7VNZ0"/>
<keyword evidence="3" id="KW-1185">Reference proteome</keyword>
<organism evidence="2 3">
    <name type="scientific">Brassica carinata</name>
    <name type="common">Ethiopian mustard</name>
    <name type="synonym">Abyssinian cabbage</name>
    <dbReference type="NCBI Taxonomy" id="52824"/>
    <lineage>
        <taxon>Eukaryota</taxon>
        <taxon>Viridiplantae</taxon>
        <taxon>Streptophyta</taxon>
        <taxon>Embryophyta</taxon>
        <taxon>Tracheophyta</taxon>
        <taxon>Spermatophyta</taxon>
        <taxon>Magnoliopsida</taxon>
        <taxon>eudicotyledons</taxon>
        <taxon>Gunneridae</taxon>
        <taxon>Pentapetalae</taxon>
        <taxon>rosids</taxon>
        <taxon>malvids</taxon>
        <taxon>Brassicales</taxon>
        <taxon>Brassicaceae</taxon>
        <taxon>Brassiceae</taxon>
        <taxon>Brassica</taxon>
    </lineage>
</organism>
<feature type="region of interest" description="Disordered" evidence="1">
    <location>
        <begin position="1"/>
        <end position="31"/>
    </location>
</feature>
<proteinExistence type="predicted"/>
<dbReference type="EMBL" id="JAAMPC010000004">
    <property type="protein sequence ID" value="KAG2314612.1"/>
    <property type="molecule type" value="Genomic_DNA"/>
</dbReference>
<accession>A0A8X7VNZ0</accession>
<gene>
    <name evidence="2" type="ORF">Bca52824_017734</name>
</gene>